<dbReference type="Pfam" id="PF08241">
    <property type="entry name" value="Methyltransf_11"/>
    <property type="match status" value="1"/>
</dbReference>
<dbReference type="CDD" id="cd02440">
    <property type="entry name" value="AdoMet_MTases"/>
    <property type="match status" value="1"/>
</dbReference>
<reference evidence="2" key="1">
    <citation type="submission" date="2015-10" db="EMBL/GenBank/DDBJ databases">
        <authorList>
            <person name="Gilbert D.G."/>
        </authorList>
    </citation>
    <scope>NUCLEOTIDE SEQUENCE</scope>
</reference>
<dbReference type="EMBL" id="CZRL01000082">
    <property type="protein sequence ID" value="CUS52533.1"/>
    <property type="molecule type" value="Genomic_DNA"/>
</dbReference>
<organism evidence="2">
    <name type="scientific">hydrothermal vent metagenome</name>
    <dbReference type="NCBI Taxonomy" id="652676"/>
    <lineage>
        <taxon>unclassified sequences</taxon>
        <taxon>metagenomes</taxon>
        <taxon>ecological metagenomes</taxon>
    </lineage>
</organism>
<keyword evidence="2" id="KW-0808">Transferase</keyword>
<dbReference type="GO" id="GO:0008757">
    <property type="term" value="F:S-adenosylmethionine-dependent methyltransferase activity"/>
    <property type="evidence" value="ECO:0007669"/>
    <property type="project" value="InterPro"/>
</dbReference>
<dbReference type="InterPro" id="IPR013216">
    <property type="entry name" value="Methyltransf_11"/>
</dbReference>
<dbReference type="PANTHER" id="PTHR43591">
    <property type="entry name" value="METHYLTRANSFERASE"/>
    <property type="match status" value="1"/>
</dbReference>
<gene>
    <name evidence="2" type="ORF">MGWOODY_XGa2625</name>
</gene>
<sequence>MTNTSGMDPARIRRLNDPERLERVDPNHIWQVLEPFSGHTIADIGTGTGYVALPFAARFPAVTVYACDILPGMLALVREAARVQSLDNITCVEMTESYTALPESNIDLVTMLQVHHELADAEGLMAECFRILKTDGTLVIIDWKHEDDGGPPSTGRRTSSRQIQTHLEDAGFSDIRSHAAYELHNLITARR</sequence>
<accession>A0A160TR93</accession>
<dbReference type="InterPro" id="IPR029063">
    <property type="entry name" value="SAM-dependent_MTases_sf"/>
</dbReference>
<dbReference type="AlphaFoldDB" id="A0A160TR93"/>
<evidence type="ECO:0000313" key="2">
    <source>
        <dbReference type="EMBL" id="CUS52533.1"/>
    </source>
</evidence>
<protein>
    <submittedName>
        <fullName evidence="2">Methyltransferase</fullName>
        <ecNumber evidence="2">2.1.1.-</ecNumber>
    </submittedName>
</protein>
<feature type="domain" description="Methyltransferase type 11" evidence="1">
    <location>
        <begin position="43"/>
        <end position="140"/>
    </location>
</feature>
<dbReference type="GO" id="GO:0032259">
    <property type="term" value="P:methylation"/>
    <property type="evidence" value="ECO:0007669"/>
    <property type="project" value="UniProtKB-KW"/>
</dbReference>
<dbReference type="EC" id="2.1.1.-" evidence="2"/>
<dbReference type="SUPFAM" id="SSF53335">
    <property type="entry name" value="S-adenosyl-L-methionine-dependent methyltransferases"/>
    <property type="match status" value="1"/>
</dbReference>
<dbReference type="Gene3D" id="3.40.50.150">
    <property type="entry name" value="Vaccinia Virus protein VP39"/>
    <property type="match status" value="1"/>
</dbReference>
<keyword evidence="2" id="KW-0489">Methyltransferase</keyword>
<name>A0A160TR93_9ZZZZ</name>
<dbReference type="PANTHER" id="PTHR43591:SF24">
    <property type="entry name" value="2-METHOXY-6-POLYPRENYL-1,4-BENZOQUINOL METHYLASE, MITOCHONDRIAL"/>
    <property type="match status" value="1"/>
</dbReference>
<evidence type="ECO:0000259" key="1">
    <source>
        <dbReference type="Pfam" id="PF08241"/>
    </source>
</evidence>
<proteinExistence type="predicted"/>